<dbReference type="InterPro" id="IPR011042">
    <property type="entry name" value="6-blade_b-propeller_TolB-like"/>
</dbReference>
<dbReference type="Proteomes" id="UP001058860">
    <property type="component" value="Chromosome"/>
</dbReference>
<dbReference type="RefSeq" id="WP_353864904.1">
    <property type="nucleotide sequence ID" value="NZ_CP088295.1"/>
</dbReference>
<feature type="compositionally biased region" description="Gly residues" evidence="2">
    <location>
        <begin position="442"/>
        <end position="462"/>
    </location>
</feature>
<feature type="region of interest" description="Disordered" evidence="2">
    <location>
        <begin position="436"/>
        <end position="477"/>
    </location>
</feature>
<keyword evidence="5" id="KW-1185">Reference proteome</keyword>
<evidence type="ECO:0000256" key="1">
    <source>
        <dbReference type="ARBA" id="ARBA00009820"/>
    </source>
</evidence>
<feature type="signal peptide" evidence="3">
    <location>
        <begin position="1"/>
        <end position="27"/>
    </location>
</feature>
<sequence length="568" mass="58821">MSAPPFRRLAALTVAAAALAPTSAAHAAPGDTTLISRASGVAGAVADRTVFSPQLSGDASTVAFSTQSENLGGFDADDTIDVYARSLAGNLTSLVSAGPNPMPALPDVGGDTDSTSQAISVDGRFVAFVSEATNLTDDDEDAHQDVFVRDRLTNTTELISRDDGMAGDAADDDSRRPSISADGRFVAFESDATNLSNADENSSTDIFVRDRQLNQTALVSHLELDGGDDDSTHPEISPDGSTIAFYSDATNLSDQDLNAVTDVFAHNRVTYDVELISRDSAGTPADAGPNTSAALSLSADGNRIAFVSDASNLAPGDGPSVDIFLRDRAATTTSLVTPGNGASFQPSLSADGTKVAFHSYATNLHPDDTGISSDVYVRDLTSGVISLESRTSTGEQATHSSNATISADGKTIAFASGATNLGAFTWALGFVRELPPPAAPAGGDGTVSGGTPGPGTQSGQGGQTQTPSSPPKPRVRRAGKLALGKTASTCLRRKRLILPVKLVGATPGVKITSTRVKVMGRKRTLRFGARKPVVRKLGRKPVRIQITATTNIGTTVKLTKRFRACRAK</sequence>
<dbReference type="Gene3D" id="2.120.10.30">
    <property type="entry name" value="TolB, C-terminal domain"/>
    <property type="match status" value="2"/>
</dbReference>
<gene>
    <name evidence="4" type="ORF">LRS13_02475</name>
</gene>
<evidence type="ECO:0008006" key="6">
    <source>
        <dbReference type="Google" id="ProtNLM"/>
    </source>
</evidence>
<evidence type="ECO:0000313" key="4">
    <source>
        <dbReference type="EMBL" id="UUY04417.1"/>
    </source>
</evidence>
<feature type="chain" id="PRO_5046407706" description="WD40 repeat protein" evidence="3">
    <location>
        <begin position="28"/>
        <end position="568"/>
    </location>
</feature>
<keyword evidence="3" id="KW-0732">Signal</keyword>
<dbReference type="Pfam" id="PF07676">
    <property type="entry name" value="PD40"/>
    <property type="match status" value="5"/>
</dbReference>
<reference evidence="5" key="1">
    <citation type="submission" date="2021-11" db="EMBL/GenBank/DDBJ databases">
        <title>Cultivation dependent microbiological survey of springs from the worlds oldest radium mine currently devoted to the extraction of radon-saturated water.</title>
        <authorList>
            <person name="Kapinusova G."/>
            <person name="Smrhova T."/>
            <person name="Strejcek M."/>
            <person name="Suman J."/>
            <person name="Jani K."/>
            <person name="Pajer P."/>
            <person name="Uhlik O."/>
        </authorList>
    </citation>
    <scope>NUCLEOTIDE SEQUENCE [LARGE SCALE GENOMIC DNA]</scope>
    <source>
        <strain evidence="5">J379</strain>
    </source>
</reference>
<evidence type="ECO:0000256" key="3">
    <source>
        <dbReference type="SAM" id="SignalP"/>
    </source>
</evidence>
<evidence type="ECO:0000256" key="2">
    <source>
        <dbReference type="SAM" id="MobiDB-lite"/>
    </source>
</evidence>
<accession>A0ABY5PJ91</accession>
<protein>
    <recommendedName>
        <fullName evidence="6">WD40 repeat protein</fullName>
    </recommendedName>
</protein>
<evidence type="ECO:0000313" key="5">
    <source>
        <dbReference type="Proteomes" id="UP001058860"/>
    </source>
</evidence>
<dbReference type="InterPro" id="IPR011659">
    <property type="entry name" value="WD40"/>
</dbReference>
<name>A0ABY5PJ91_9ACTN</name>
<dbReference type="PANTHER" id="PTHR36842">
    <property type="entry name" value="PROTEIN TOLB HOMOLOG"/>
    <property type="match status" value="1"/>
</dbReference>
<proteinExistence type="inferred from homology"/>
<comment type="similarity">
    <text evidence="1">Belongs to the TolB family.</text>
</comment>
<dbReference type="EMBL" id="CP088295">
    <property type="protein sequence ID" value="UUY04417.1"/>
    <property type="molecule type" value="Genomic_DNA"/>
</dbReference>
<dbReference type="SUPFAM" id="SSF82171">
    <property type="entry name" value="DPP6 N-terminal domain-like"/>
    <property type="match status" value="1"/>
</dbReference>
<organism evidence="4 5">
    <name type="scientific">Svornostia abyssi</name>
    <dbReference type="NCBI Taxonomy" id="2898438"/>
    <lineage>
        <taxon>Bacteria</taxon>
        <taxon>Bacillati</taxon>
        <taxon>Actinomycetota</taxon>
        <taxon>Thermoleophilia</taxon>
        <taxon>Solirubrobacterales</taxon>
        <taxon>Baekduiaceae</taxon>
        <taxon>Svornostia</taxon>
    </lineage>
</organism>